<dbReference type="InParanoid" id="A0A7M7JZM9"/>
<dbReference type="RefSeq" id="XP_022658067.1">
    <property type="nucleotide sequence ID" value="XM_022802332.1"/>
</dbReference>
<evidence type="ECO:0000256" key="1">
    <source>
        <dbReference type="ARBA" id="ARBA00004123"/>
    </source>
</evidence>
<dbReference type="GO" id="GO:0003682">
    <property type="term" value="F:chromatin binding"/>
    <property type="evidence" value="ECO:0007669"/>
    <property type="project" value="TreeGrafter"/>
</dbReference>
<evidence type="ECO:0008006" key="8">
    <source>
        <dbReference type="Google" id="ProtNLM"/>
    </source>
</evidence>
<proteinExistence type="inferred from homology"/>
<dbReference type="EnsemblMetazoa" id="XM_022802335">
    <property type="protein sequence ID" value="XP_022658070"/>
    <property type="gene ID" value="LOC111249043"/>
</dbReference>
<evidence type="ECO:0000256" key="2">
    <source>
        <dbReference type="ARBA" id="ARBA00010727"/>
    </source>
</evidence>
<keyword evidence="4" id="KW-0539">Nucleus</keyword>
<dbReference type="OrthoDB" id="10258882at2759"/>
<evidence type="ECO:0000313" key="7">
    <source>
        <dbReference type="Proteomes" id="UP000594260"/>
    </source>
</evidence>
<dbReference type="RefSeq" id="XP_022658070.1">
    <property type="nucleotide sequence ID" value="XM_022802335.1"/>
</dbReference>
<dbReference type="GO" id="GO:0003688">
    <property type="term" value="F:DNA replication origin binding"/>
    <property type="evidence" value="ECO:0007669"/>
    <property type="project" value="TreeGrafter"/>
</dbReference>
<keyword evidence="5" id="KW-0131">Cell cycle</keyword>
<evidence type="ECO:0000313" key="6">
    <source>
        <dbReference type="EnsemblMetazoa" id="XP_022658071"/>
    </source>
</evidence>
<dbReference type="GeneID" id="111249043"/>
<dbReference type="InterPro" id="IPR003874">
    <property type="entry name" value="CDC45"/>
</dbReference>
<dbReference type="EnsemblMetazoa" id="XM_022802336">
    <property type="protein sequence ID" value="XP_022658071"/>
    <property type="gene ID" value="LOC111249043"/>
</dbReference>
<dbReference type="AlphaFoldDB" id="A0A7M7JZM9"/>
<dbReference type="GO" id="GO:0006270">
    <property type="term" value="P:DNA replication initiation"/>
    <property type="evidence" value="ECO:0007669"/>
    <property type="project" value="InterPro"/>
</dbReference>
<dbReference type="KEGG" id="vde:111249043"/>
<dbReference type="RefSeq" id="XP_022658068.1">
    <property type="nucleotide sequence ID" value="XM_022802333.1"/>
</dbReference>
<evidence type="ECO:0000256" key="3">
    <source>
        <dbReference type="ARBA" id="ARBA00022705"/>
    </source>
</evidence>
<dbReference type="GO" id="GO:1902977">
    <property type="term" value="P:mitotic DNA replication preinitiation complex assembly"/>
    <property type="evidence" value="ECO:0007669"/>
    <property type="project" value="TreeGrafter"/>
</dbReference>
<dbReference type="FunCoup" id="A0A7M7JZM9">
    <property type="interactions" value="1025"/>
</dbReference>
<protein>
    <recommendedName>
        <fullName evidence="8">Cell division control protein 45</fullName>
    </recommendedName>
</protein>
<dbReference type="Proteomes" id="UP000594260">
    <property type="component" value="Unplaced"/>
</dbReference>
<dbReference type="OMA" id="EDCFMEA"/>
<dbReference type="GO" id="GO:0003697">
    <property type="term" value="F:single-stranded DNA binding"/>
    <property type="evidence" value="ECO:0007669"/>
    <property type="project" value="TreeGrafter"/>
</dbReference>
<dbReference type="RefSeq" id="XP_022658069.1">
    <property type="nucleotide sequence ID" value="XM_022802334.1"/>
</dbReference>
<comment type="similarity">
    <text evidence="2">Belongs to the CDC45 family.</text>
</comment>
<accession>A0A7M7JZM9</accession>
<evidence type="ECO:0000256" key="5">
    <source>
        <dbReference type="ARBA" id="ARBA00023306"/>
    </source>
</evidence>
<reference evidence="6" key="1">
    <citation type="submission" date="2021-01" db="UniProtKB">
        <authorList>
            <consortium name="EnsemblMetazoa"/>
        </authorList>
    </citation>
    <scope>IDENTIFICATION</scope>
</reference>
<dbReference type="PANTHER" id="PTHR10507">
    <property type="entry name" value="CDC45-RELATED PROTEIN"/>
    <property type="match status" value="1"/>
</dbReference>
<sequence>MFVQDLKTEFYELLLNERVLVLCGGDVDSLASCKILQYLFQCDNVLYTLVSVTRKEDITDALNKHGETGKYVVMLNCGGTFDIIEECKPKNEKLIFFIADAHRPFSVYNVYNNSQVRILSRLEDENVPNFDDIFRDDMDSEEEDEAGGDFEASVERRRQKRLWVENRSRLLFEYTQFNYFGKATALLIFELCWKMSRDSTEILWYAIVGLSDQLAHRRVESDKYVTECGLLQGHMSRYDQLYDQNSADSNINTVKLSFGRELNLTFLRHWTLLDSMRHTVHVACRFRLWTVKGQKKLHEFMAELGVPLNECRQKFASMDIEIRSSVKEWIFKLADKYNLDEIDFGCFTANLGYKHRFNAMDVVNAVHTLIDEGDFFRALDALSWSRVEILDKGIELSKTKVMSIFQQVQTFLETRQIVSTGSYLYAVLQESTPNSKIFGRPGALEDLAYFLQTAYVSTSRTRKSHTLPMVVAAPSSVPDHQGYSLVVGIPPLAETSSRNLFAQVFAQAAVRCEAATVKTAYLQENFVLVQSEHSQRFFEAIFDLLC</sequence>
<keyword evidence="3" id="KW-0235">DNA replication</keyword>
<comment type="subcellular location">
    <subcellularLocation>
        <location evidence="1">Nucleus</location>
    </subcellularLocation>
</comment>
<dbReference type="EnsemblMetazoa" id="XM_022802334">
    <property type="protein sequence ID" value="XP_022658069"/>
    <property type="gene ID" value="LOC111249043"/>
</dbReference>
<dbReference type="CTD" id="8318"/>
<evidence type="ECO:0000256" key="4">
    <source>
        <dbReference type="ARBA" id="ARBA00023242"/>
    </source>
</evidence>
<dbReference type="PANTHER" id="PTHR10507:SF0">
    <property type="entry name" value="CELL DIVISION CONTROL PROTEIN 45 HOMOLOG"/>
    <property type="match status" value="1"/>
</dbReference>
<organism evidence="6 7">
    <name type="scientific">Varroa destructor</name>
    <name type="common">Honeybee mite</name>
    <dbReference type="NCBI Taxonomy" id="109461"/>
    <lineage>
        <taxon>Eukaryota</taxon>
        <taxon>Metazoa</taxon>
        <taxon>Ecdysozoa</taxon>
        <taxon>Arthropoda</taxon>
        <taxon>Chelicerata</taxon>
        <taxon>Arachnida</taxon>
        <taxon>Acari</taxon>
        <taxon>Parasitiformes</taxon>
        <taxon>Mesostigmata</taxon>
        <taxon>Gamasina</taxon>
        <taxon>Dermanyssoidea</taxon>
        <taxon>Varroidae</taxon>
        <taxon>Varroa</taxon>
    </lineage>
</organism>
<keyword evidence="7" id="KW-1185">Reference proteome</keyword>
<dbReference type="GO" id="GO:0000727">
    <property type="term" value="P:double-strand break repair via break-induced replication"/>
    <property type="evidence" value="ECO:0007669"/>
    <property type="project" value="TreeGrafter"/>
</dbReference>
<dbReference type="RefSeq" id="XP_022658071.1">
    <property type="nucleotide sequence ID" value="XM_022802336.1"/>
</dbReference>
<dbReference type="Pfam" id="PF02724">
    <property type="entry name" value="CDC45"/>
    <property type="match status" value="3"/>
</dbReference>
<dbReference type="GO" id="GO:0031261">
    <property type="term" value="C:DNA replication preinitiation complex"/>
    <property type="evidence" value="ECO:0007669"/>
    <property type="project" value="TreeGrafter"/>
</dbReference>
<dbReference type="EnsemblMetazoa" id="XM_022802333">
    <property type="protein sequence ID" value="XP_022658068"/>
    <property type="gene ID" value="LOC111249043"/>
</dbReference>
<name>A0A7M7JZM9_VARDE</name>
<dbReference type="EnsemblMetazoa" id="XM_022802332">
    <property type="protein sequence ID" value="XP_022658067"/>
    <property type="gene ID" value="LOC111249043"/>
</dbReference>